<feature type="compositionally biased region" description="Basic residues" evidence="1">
    <location>
        <begin position="1"/>
        <end position="11"/>
    </location>
</feature>
<comment type="caution">
    <text evidence="3">The sequence shown here is derived from an EMBL/GenBank/DDBJ whole genome shotgun (WGS) entry which is preliminary data.</text>
</comment>
<dbReference type="Proteomes" id="UP001157161">
    <property type="component" value="Unassembled WGS sequence"/>
</dbReference>
<name>A0AA37XHW8_9MICO</name>
<evidence type="ECO:0000313" key="3">
    <source>
        <dbReference type="EMBL" id="GMA33555.1"/>
    </source>
</evidence>
<proteinExistence type="predicted"/>
<sequence length="275" mass="28739">MYARARLRRRHLTPDESGLPAHTRLDPELPVTTTLLARPARPLGTVRLTLPAGARPVRSPSVAVGGARGVPSSSPAVEVRADLPFPVLVARAQQAERDGTPLLWLTGAGAAAVASRLLRLTRVLAVGAELDLGQGARGAALDAVALTQIGGARAHVRVADARLLGALARELGLRPRARATRFGGDAFTATLPPAGHQEVQVTAVVTHQGDLVAAFPVASTVVVTAPSGVDAHVLVRRARAAGRGGPTSPSTSRCPRVSVRPPGRTRTAWCWRTRR</sequence>
<evidence type="ECO:0000256" key="1">
    <source>
        <dbReference type="SAM" id="MobiDB-lite"/>
    </source>
</evidence>
<evidence type="ECO:0000313" key="2">
    <source>
        <dbReference type="EMBL" id="GMA30057.1"/>
    </source>
</evidence>
<dbReference type="EMBL" id="BSUM01000001">
    <property type="protein sequence ID" value="GMA30057.1"/>
    <property type="molecule type" value="Genomic_DNA"/>
</dbReference>
<keyword evidence="4" id="KW-1185">Reference proteome</keyword>
<accession>A0AA37XHW8</accession>
<dbReference type="AlphaFoldDB" id="A0AA37XHW8"/>
<feature type="region of interest" description="Disordered" evidence="1">
    <location>
        <begin position="1"/>
        <end position="25"/>
    </location>
</feature>
<dbReference type="EMBL" id="BSUM01000001">
    <property type="protein sequence ID" value="GMA33555.1"/>
    <property type="molecule type" value="Genomic_DNA"/>
</dbReference>
<organism evidence="3 4">
    <name type="scientific">Litorihabitans aurantiacus</name>
    <dbReference type="NCBI Taxonomy" id="1930061"/>
    <lineage>
        <taxon>Bacteria</taxon>
        <taxon>Bacillati</taxon>
        <taxon>Actinomycetota</taxon>
        <taxon>Actinomycetes</taxon>
        <taxon>Micrococcales</taxon>
        <taxon>Beutenbergiaceae</taxon>
        <taxon>Litorihabitans</taxon>
    </lineage>
</organism>
<protein>
    <submittedName>
        <fullName evidence="3">Uncharacterized protein</fullName>
    </submittedName>
</protein>
<gene>
    <name evidence="2" type="ORF">GCM10025875_00490</name>
    <name evidence="3" type="ORF">GCM10025875_35470</name>
</gene>
<reference evidence="3" key="1">
    <citation type="journal article" date="2014" name="Int. J. Syst. Evol. Microbiol.">
        <title>Complete genome sequence of Corynebacterium casei LMG S-19264T (=DSM 44701T), isolated from a smear-ripened cheese.</title>
        <authorList>
            <consortium name="US DOE Joint Genome Institute (JGI-PGF)"/>
            <person name="Walter F."/>
            <person name="Albersmeier A."/>
            <person name="Kalinowski J."/>
            <person name="Ruckert C."/>
        </authorList>
    </citation>
    <scope>NUCLEOTIDE SEQUENCE</scope>
    <source>
        <strain evidence="3">NBRC 112290</strain>
    </source>
</reference>
<evidence type="ECO:0000313" key="4">
    <source>
        <dbReference type="Proteomes" id="UP001157161"/>
    </source>
</evidence>
<feature type="region of interest" description="Disordered" evidence="1">
    <location>
        <begin position="240"/>
        <end position="263"/>
    </location>
</feature>
<reference evidence="3" key="2">
    <citation type="submission" date="2023-02" db="EMBL/GenBank/DDBJ databases">
        <authorList>
            <person name="Sun Q."/>
            <person name="Mori K."/>
        </authorList>
    </citation>
    <scope>NUCLEOTIDE SEQUENCE</scope>
    <source>
        <strain evidence="3">NBRC 112290</strain>
    </source>
</reference>